<dbReference type="Gene3D" id="2.60.120.10">
    <property type="entry name" value="Jelly Rolls"/>
    <property type="match status" value="1"/>
</dbReference>
<dbReference type="AlphaFoldDB" id="A0A1Y5PRZ0"/>
<dbReference type="KEGG" id="sphu:SPPYR_1638"/>
<sequence>MATQHPDAMLTRLETIVVEKPWGRTDIPADFGDFGGRRIGEIWFANPAGDDAPIMVKFLFTSERLSIQVHPNDEAARAAGFPRGKEECWLILDAQPGAELGVGLNRETARETLHDAALDGSIVDMIDWRPSKENDFVYNRAGTIHAIGGGLTVVEVQQNVDCTYRLYDYGRPRELHLDQGLKVSNPGPVHDPRDTVVDPAANRMLVSGPHFHLAQLAVPIDPAIIEQATGELTFVPLSAGCRVAGEAIALGEAVLLTDPTEIEVDEGARALLTWPA</sequence>
<dbReference type="PANTHER" id="PTHR42742:SF3">
    <property type="entry name" value="FRUCTOKINASE"/>
    <property type="match status" value="1"/>
</dbReference>
<evidence type="ECO:0000256" key="1">
    <source>
        <dbReference type="ARBA" id="ARBA00022723"/>
    </source>
</evidence>
<keyword evidence="1" id="KW-0479">Metal-binding</keyword>
<dbReference type="RefSeq" id="WP_295326111.1">
    <property type="nucleotide sequence ID" value="NZ_LT598653.1"/>
</dbReference>
<protein>
    <submittedName>
        <fullName evidence="3">Phosphomannose isomerase-like protein</fullName>
    </submittedName>
</protein>
<proteinExistence type="predicted"/>
<keyword evidence="3" id="KW-0413">Isomerase</keyword>
<dbReference type="GO" id="GO:0016853">
    <property type="term" value="F:isomerase activity"/>
    <property type="evidence" value="ECO:0007669"/>
    <property type="project" value="UniProtKB-KW"/>
</dbReference>
<reference evidence="3" key="1">
    <citation type="submission" date="2016-03" db="EMBL/GenBank/DDBJ databases">
        <authorList>
            <person name="Ploux O."/>
        </authorList>
    </citation>
    <scope>NUCLEOTIDE SEQUENCE</scope>
    <source>
        <strain evidence="3">UC10</strain>
    </source>
</reference>
<dbReference type="SUPFAM" id="SSF51182">
    <property type="entry name" value="RmlC-like cupins"/>
    <property type="match status" value="1"/>
</dbReference>
<keyword evidence="2" id="KW-0862">Zinc</keyword>
<dbReference type="InterPro" id="IPR011051">
    <property type="entry name" value="RmlC_Cupin_sf"/>
</dbReference>
<gene>
    <name evidence="3" type="ORF">SPPYR_1638</name>
</gene>
<dbReference type="GO" id="GO:0046872">
    <property type="term" value="F:metal ion binding"/>
    <property type="evidence" value="ECO:0007669"/>
    <property type="project" value="UniProtKB-KW"/>
</dbReference>
<dbReference type="PANTHER" id="PTHR42742">
    <property type="entry name" value="TRANSCRIPTIONAL REPRESSOR MPRA"/>
    <property type="match status" value="1"/>
</dbReference>
<dbReference type="CDD" id="cd07010">
    <property type="entry name" value="cupin_PMI_type_I_N_bac"/>
    <property type="match status" value="1"/>
</dbReference>
<name>A0A1Y5PRZ0_9SPHN</name>
<dbReference type="EMBL" id="LT598653">
    <property type="protein sequence ID" value="SBV32758.1"/>
    <property type="molecule type" value="Genomic_DNA"/>
</dbReference>
<dbReference type="InterPro" id="IPR051804">
    <property type="entry name" value="Carb_Metab_Reg_Kinase/Isom"/>
</dbReference>
<evidence type="ECO:0000313" key="3">
    <source>
        <dbReference type="EMBL" id="SBV32758.1"/>
    </source>
</evidence>
<organism evidence="3">
    <name type="scientific">uncultured Sphingopyxis sp</name>
    <dbReference type="NCBI Taxonomy" id="310581"/>
    <lineage>
        <taxon>Bacteria</taxon>
        <taxon>Pseudomonadati</taxon>
        <taxon>Pseudomonadota</taxon>
        <taxon>Alphaproteobacteria</taxon>
        <taxon>Sphingomonadales</taxon>
        <taxon>Sphingomonadaceae</taxon>
        <taxon>Sphingopyxis</taxon>
        <taxon>environmental samples</taxon>
    </lineage>
</organism>
<accession>A0A1Y5PRZ0</accession>
<evidence type="ECO:0000256" key="2">
    <source>
        <dbReference type="ARBA" id="ARBA00022833"/>
    </source>
</evidence>
<dbReference type="InterPro" id="IPR014710">
    <property type="entry name" value="RmlC-like_jellyroll"/>
</dbReference>